<proteinExistence type="predicted"/>
<gene>
    <name evidence="1" type="ORF">LCGC14_1822580</name>
</gene>
<name>A0A0F9GIG3_9ZZZZ</name>
<reference evidence="1" key="1">
    <citation type="journal article" date="2015" name="Nature">
        <title>Complex archaea that bridge the gap between prokaryotes and eukaryotes.</title>
        <authorList>
            <person name="Spang A."/>
            <person name="Saw J.H."/>
            <person name="Jorgensen S.L."/>
            <person name="Zaremba-Niedzwiedzka K."/>
            <person name="Martijn J."/>
            <person name="Lind A.E."/>
            <person name="van Eijk R."/>
            <person name="Schleper C."/>
            <person name="Guy L."/>
            <person name="Ettema T.J."/>
        </authorList>
    </citation>
    <scope>NUCLEOTIDE SEQUENCE</scope>
</reference>
<comment type="caution">
    <text evidence="1">The sequence shown here is derived from an EMBL/GenBank/DDBJ whole genome shotgun (WGS) entry which is preliminary data.</text>
</comment>
<dbReference type="EMBL" id="LAZR01017871">
    <property type="protein sequence ID" value="KKL98619.1"/>
    <property type="molecule type" value="Genomic_DNA"/>
</dbReference>
<sequence>MRTCVRTMAADSRTDVVREPPECDREQYHEKVWLIYDAVYTCAFGEEAPPEGSFLWNVVAVVARMTIDGTLRASTSGDAEDARTIVAPWRYLPEPGEEHLRKLVEATIGKMREQGMLA</sequence>
<dbReference type="AlphaFoldDB" id="A0A0F9GIG3"/>
<evidence type="ECO:0000313" key="1">
    <source>
        <dbReference type="EMBL" id="KKL98619.1"/>
    </source>
</evidence>
<protein>
    <submittedName>
        <fullName evidence="1">Uncharacterized protein</fullName>
    </submittedName>
</protein>
<accession>A0A0F9GIG3</accession>
<organism evidence="1">
    <name type="scientific">marine sediment metagenome</name>
    <dbReference type="NCBI Taxonomy" id="412755"/>
    <lineage>
        <taxon>unclassified sequences</taxon>
        <taxon>metagenomes</taxon>
        <taxon>ecological metagenomes</taxon>
    </lineage>
</organism>